<dbReference type="RefSeq" id="WP_330481883.1">
    <property type="nucleotide sequence ID" value="NZ_JAZBJZ010000004.1"/>
</dbReference>
<dbReference type="AlphaFoldDB" id="A0AAW9PQ59"/>
<protein>
    <submittedName>
        <fullName evidence="2">Uncharacterized protein</fullName>
    </submittedName>
</protein>
<feature type="region of interest" description="Disordered" evidence="1">
    <location>
        <begin position="225"/>
        <end position="276"/>
    </location>
</feature>
<accession>A0AAW9PQ59</accession>
<evidence type="ECO:0000256" key="1">
    <source>
        <dbReference type="SAM" id="MobiDB-lite"/>
    </source>
</evidence>
<dbReference type="Proteomes" id="UP001333818">
    <property type="component" value="Unassembled WGS sequence"/>
</dbReference>
<organism evidence="2 3">
    <name type="scientific">Tumidithrix elongata BACA0141</name>
    <dbReference type="NCBI Taxonomy" id="2716417"/>
    <lineage>
        <taxon>Bacteria</taxon>
        <taxon>Bacillati</taxon>
        <taxon>Cyanobacteriota</taxon>
        <taxon>Cyanophyceae</taxon>
        <taxon>Pseudanabaenales</taxon>
        <taxon>Pseudanabaenaceae</taxon>
        <taxon>Tumidithrix</taxon>
        <taxon>Tumidithrix elongata</taxon>
    </lineage>
</organism>
<feature type="region of interest" description="Disordered" evidence="1">
    <location>
        <begin position="412"/>
        <end position="479"/>
    </location>
</feature>
<feature type="region of interest" description="Disordered" evidence="1">
    <location>
        <begin position="684"/>
        <end position="724"/>
    </location>
</feature>
<feature type="compositionally biased region" description="Pro residues" evidence="1">
    <location>
        <begin position="616"/>
        <end position="628"/>
    </location>
</feature>
<sequence length="849" mass="92287">MDNWEFLLQKKGDKSWLPLESPTVEILEGQYRLAARSELANAMIGIQIVYQPSSESSHHPNQQRISKRVSPDGLLIVMPYTHFAPGAWQVSCQMVEPQPAPKQSANLKASVKFDVQAVSPELASEWQYPDLVVVETNTARTAPDRFDSTNFDATDFDFDATDTDRVLGIADTEPVVSPSSSLPSATPRSAATPTPTAYASPMMQMAEQMSEQLVQSLLDEFSPFDDDDFVDELGDSAIDLGSENPAPVDEPVRAPAISSPVQPQSEESSASPDSSLPQVLLNLSQAQYLVSAQSNITIAGEAYTAGELEITLKNPENLEILVNVCHFVPQEATDSLSSNVFPFEHIVNIPHQSRPQVLIGEIRLYPTDDSLQDEQTYQLSQAITVTYQSPTLLADVAREMEAIANSMAETSATIVTSSKAKPASKASAKNTPALELPPISPISSPTKKSAPSAPSKPSQPATASKSPSLPNLPPPIQPALTENLQPEIASVQPQEEVNPPQNYDEFNELFESELLDSDVKYPPSSQSAQISDADEPDLLYLFEEDLPSNYEQMLEESPSSEQPSLLGALNIGDRFLSKLQNLSLDAIAEKAEDDAVSSDPVESEPVKPEEISPTTPTDPPIVSSPPAPTDAIADLDRELEQLLSSSESGSPQAERLWQDPNEQLSEALNQEYNEALRQRQTALSPDLANPNYGQGTGQIYDDGRGATQNPASAPAPAQNLPTLAPQEPIPLPIVEIPLGNLVAGTPIPARIKLPAIAPQLFVKFWIKDCQTRATIDGPRWLVDFKPETESEFVETTMQISIPLGSMEVALEAVTIEVQTQRESHKTRITRSVMPPNLDRGNDLDFEIAL</sequence>
<feature type="compositionally biased region" description="Low complexity" evidence="1">
    <location>
        <begin position="417"/>
        <end position="429"/>
    </location>
</feature>
<gene>
    <name evidence="2" type="ORF">V2H45_01730</name>
</gene>
<feature type="region of interest" description="Disordered" evidence="1">
    <location>
        <begin position="591"/>
        <end position="630"/>
    </location>
</feature>
<comment type="caution">
    <text evidence="2">The sequence shown here is derived from an EMBL/GenBank/DDBJ whole genome shotgun (WGS) entry which is preliminary data.</text>
</comment>
<feature type="compositionally biased region" description="Low complexity" evidence="1">
    <location>
        <begin position="258"/>
        <end position="276"/>
    </location>
</feature>
<evidence type="ECO:0000313" key="2">
    <source>
        <dbReference type="EMBL" id="MEE3715460.1"/>
    </source>
</evidence>
<proteinExistence type="predicted"/>
<name>A0AAW9PQ59_9CYAN</name>
<feature type="region of interest" description="Disordered" evidence="1">
    <location>
        <begin position="513"/>
        <end position="535"/>
    </location>
</feature>
<evidence type="ECO:0000313" key="3">
    <source>
        <dbReference type="Proteomes" id="UP001333818"/>
    </source>
</evidence>
<feature type="compositionally biased region" description="Acidic residues" evidence="1">
    <location>
        <begin position="225"/>
        <end position="234"/>
    </location>
</feature>
<feature type="region of interest" description="Disordered" evidence="1">
    <location>
        <begin position="172"/>
        <end position="196"/>
    </location>
</feature>
<feature type="compositionally biased region" description="Low complexity" evidence="1">
    <location>
        <begin position="441"/>
        <end position="469"/>
    </location>
</feature>
<dbReference type="EMBL" id="JAZBJZ010000004">
    <property type="protein sequence ID" value="MEE3715460.1"/>
    <property type="molecule type" value="Genomic_DNA"/>
</dbReference>
<reference evidence="2" key="1">
    <citation type="submission" date="2024-01" db="EMBL/GenBank/DDBJ databases">
        <title>Bank of Algae and Cyanobacteria of the Azores (BACA) strain genomes.</title>
        <authorList>
            <person name="Luz R."/>
            <person name="Cordeiro R."/>
            <person name="Fonseca A."/>
            <person name="Goncalves V."/>
        </authorList>
    </citation>
    <scope>NUCLEOTIDE SEQUENCE</scope>
    <source>
        <strain evidence="2">BACA0141</strain>
    </source>
</reference>
<keyword evidence="3" id="KW-1185">Reference proteome</keyword>